<proteinExistence type="inferred from homology"/>
<comment type="similarity">
    <text evidence="1">Belongs to the AATF family.</text>
</comment>
<evidence type="ECO:0000256" key="1">
    <source>
        <dbReference type="ARBA" id="ARBA00008966"/>
    </source>
</evidence>
<feature type="domain" description="Apoptosis-antagonizing transcription factor C-terminal" evidence="3">
    <location>
        <begin position="401"/>
        <end position="488"/>
    </location>
</feature>
<dbReference type="GO" id="GO:0005730">
    <property type="term" value="C:nucleolus"/>
    <property type="evidence" value="ECO:0007669"/>
    <property type="project" value="TreeGrafter"/>
</dbReference>
<reference evidence="6" key="1">
    <citation type="submission" date="2017-10" db="EMBL/GenBank/DDBJ databases">
        <title>Rapid genome shrinkage in a self-fertile nematode reveals novel sperm competition proteins.</title>
        <authorList>
            <person name="Yin D."/>
            <person name="Schwarz E.M."/>
            <person name="Thomas C.G."/>
            <person name="Felde R.L."/>
            <person name="Korf I.F."/>
            <person name="Cutter A.D."/>
            <person name="Schartner C.M."/>
            <person name="Ralston E.J."/>
            <person name="Meyer B.J."/>
            <person name="Haag E.S."/>
        </authorList>
    </citation>
    <scope>NUCLEOTIDE SEQUENCE [LARGE SCALE GENOMIC DNA]</scope>
    <source>
        <strain evidence="6">JU1422</strain>
    </source>
</reference>
<dbReference type="Pfam" id="PF08164">
    <property type="entry name" value="TRAUB"/>
    <property type="match status" value="1"/>
</dbReference>
<feature type="compositionally biased region" description="Acidic residues" evidence="2">
    <location>
        <begin position="77"/>
        <end position="105"/>
    </location>
</feature>
<feature type="region of interest" description="Disordered" evidence="2">
    <location>
        <begin position="66"/>
        <end position="179"/>
    </location>
</feature>
<evidence type="ECO:0000259" key="3">
    <source>
        <dbReference type="Pfam" id="PF08164"/>
    </source>
</evidence>
<dbReference type="InterPro" id="IPR025160">
    <property type="entry name" value="AATF"/>
</dbReference>
<dbReference type="EMBL" id="PDUG01000001">
    <property type="protein sequence ID" value="PIC55138.1"/>
    <property type="molecule type" value="Genomic_DNA"/>
</dbReference>
<name>A0A2G5VTN0_9PELO</name>
<feature type="domain" description="AATF leucine zipper-containing" evidence="4">
    <location>
        <begin position="174"/>
        <end position="331"/>
    </location>
</feature>
<accession>A0A2G5VTN0</accession>
<dbReference type="Proteomes" id="UP000230233">
    <property type="component" value="Chromosome I"/>
</dbReference>
<evidence type="ECO:0000313" key="6">
    <source>
        <dbReference type="Proteomes" id="UP000230233"/>
    </source>
</evidence>
<feature type="compositionally biased region" description="Basic and acidic residues" evidence="2">
    <location>
        <begin position="167"/>
        <end position="176"/>
    </location>
</feature>
<dbReference type="STRING" id="1611254.A0A2G5VTN0"/>
<dbReference type="InterPro" id="IPR039223">
    <property type="entry name" value="AATF/Bfr2"/>
</dbReference>
<feature type="region of interest" description="Disordered" evidence="2">
    <location>
        <begin position="249"/>
        <end position="300"/>
    </location>
</feature>
<dbReference type="Pfam" id="PF13339">
    <property type="entry name" value="AATF-Che1"/>
    <property type="match status" value="1"/>
</dbReference>
<organism evidence="5 6">
    <name type="scientific">Caenorhabditis nigoni</name>
    <dbReference type="NCBI Taxonomy" id="1611254"/>
    <lineage>
        <taxon>Eukaryota</taxon>
        <taxon>Metazoa</taxon>
        <taxon>Ecdysozoa</taxon>
        <taxon>Nematoda</taxon>
        <taxon>Chromadorea</taxon>
        <taxon>Rhabditida</taxon>
        <taxon>Rhabditina</taxon>
        <taxon>Rhabditomorpha</taxon>
        <taxon>Rhabditoidea</taxon>
        <taxon>Rhabditidae</taxon>
        <taxon>Peloderinae</taxon>
        <taxon>Caenorhabditis</taxon>
    </lineage>
</organism>
<evidence type="ECO:0000313" key="5">
    <source>
        <dbReference type="EMBL" id="PIC55138.1"/>
    </source>
</evidence>
<dbReference type="AlphaFoldDB" id="A0A2G5VTN0"/>
<dbReference type="InterPro" id="IPR012617">
    <property type="entry name" value="AATF_C"/>
</dbReference>
<protein>
    <recommendedName>
        <fullName evidence="7">Protein AATF</fullName>
    </recommendedName>
</protein>
<dbReference type="GO" id="GO:0006357">
    <property type="term" value="P:regulation of transcription by RNA polymerase II"/>
    <property type="evidence" value="ECO:0007669"/>
    <property type="project" value="TreeGrafter"/>
</dbReference>
<sequence length="489" mass="55241">MGLLDDISKLTQPAAELPDVEDDFDASSLVKPTGKRSKNKLQNFNFEEGKYAGVAVSSKDIFGDVSEISGLKAKDSDSEDDVDDEEAEDEEDVEEESDVEMEEDVGEKKKKKSNILENLADSDEDEEMDDEEDDEEEEKGDSVDDQEEEEAEDDGEEENLKMTTLSLRDDSDKAEKATSVLHQRQVWDDLSYSNIRIHALLNAMNQMPRGDARREFMKNCDPSTQKSMEAAMENMAKLRDLMAKAGGFFEEKSGKTEDSDDEEIPSDDEEILSDSEGLDDEEEEEGEEEDAPKKKAENQGKSLKSLKKNLEALDGSIDKFRAATLTKWYNRTKVLSSKSMNNADFSVFEKGSILGQINKVLADEDKLLKKVHTNRSGKTRLGSAPSDSAHDPEIFDDSDFYQVLLKQMLEARNQMNQNSQDGADMTRNYMELQSMISNKKKRDVSQLSSKDRKLKYEPIAKLINFYPSKPSVATWSHESRNELFKSLFS</sequence>
<evidence type="ECO:0008006" key="7">
    <source>
        <dbReference type="Google" id="ProtNLM"/>
    </source>
</evidence>
<evidence type="ECO:0000256" key="2">
    <source>
        <dbReference type="SAM" id="MobiDB-lite"/>
    </source>
</evidence>
<dbReference type="PANTHER" id="PTHR15565:SF0">
    <property type="entry name" value="PROTEIN AATF"/>
    <property type="match status" value="1"/>
</dbReference>
<feature type="compositionally biased region" description="Acidic residues" evidence="2">
    <location>
        <begin position="258"/>
        <end position="290"/>
    </location>
</feature>
<keyword evidence="6" id="KW-1185">Reference proteome</keyword>
<dbReference type="PANTHER" id="PTHR15565">
    <property type="entry name" value="AATF PROTEIN APOPTOSIS ANTAGONIZING TRANSCRIPTION FACTOR"/>
    <property type="match status" value="1"/>
</dbReference>
<dbReference type="OrthoDB" id="5783963at2759"/>
<comment type="caution">
    <text evidence="5">The sequence shown here is derived from an EMBL/GenBank/DDBJ whole genome shotgun (WGS) entry which is preliminary data.</text>
</comment>
<gene>
    <name evidence="5" type="primary">Cni-Y73E7A.2</name>
    <name evidence="5" type="synonym">Cnig_chr_I.g54</name>
    <name evidence="5" type="ORF">B9Z55_000054</name>
</gene>
<evidence type="ECO:0000259" key="4">
    <source>
        <dbReference type="Pfam" id="PF13339"/>
    </source>
</evidence>
<feature type="compositionally biased region" description="Acidic residues" evidence="2">
    <location>
        <begin position="120"/>
        <end position="157"/>
    </location>
</feature>